<name>A0A7Y0L8M1_9FIRM</name>
<accession>A0A7Y0L8M1</accession>
<keyword evidence="1" id="KW-0812">Transmembrane</keyword>
<dbReference type="Proteomes" id="UP000533476">
    <property type="component" value="Unassembled WGS sequence"/>
</dbReference>
<evidence type="ECO:0000313" key="2">
    <source>
        <dbReference type="EMBL" id="NMP25033.1"/>
    </source>
</evidence>
<keyword evidence="1" id="KW-0472">Membrane</keyword>
<dbReference type="AlphaFoldDB" id="A0A7Y0L8M1"/>
<feature type="transmembrane region" description="Helical" evidence="1">
    <location>
        <begin position="38"/>
        <end position="59"/>
    </location>
</feature>
<evidence type="ECO:0000313" key="3">
    <source>
        <dbReference type="Proteomes" id="UP000533476"/>
    </source>
</evidence>
<organism evidence="2 3">
    <name type="scientific">Sulfobacillus harzensis</name>
    <dbReference type="NCBI Taxonomy" id="2729629"/>
    <lineage>
        <taxon>Bacteria</taxon>
        <taxon>Bacillati</taxon>
        <taxon>Bacillota</taxon>
        <taxon>Clostridia</taxon>
        <taxon>Eubacteriales</taxon>
        <taxon>Clostridiales Family XVII. Incertae Sedis</taxon>
        <taxon>Sulfobacillus</taxon>
    </lineage>
</organism>
<dbReference type="EMBL" id="JABBVZ010000205">
    <property type="protein sequence ID" value="NMP25033.1"/>
    <property type="molecule type" value="Genomic_DNA"/>
</dbReference>
<comment type="caution">
    <text evidence="2">The sequence shown here is derived from an EMBL/GenBank/DDBJ whole genome shotgun (WGS) entry which is preliminary data.</text>
</comment>
<reference evidence="2 3" key="1">
    <citation type="submission" date="2020-04" db="EMBL/GenBank/DDBJ databases">
        <authorList>
            <person name="Zhang R."/>
            <person name="Schippers A."/>
        </authorList>
    </citation>
    <scope>NUCLEOTIDE SEQUENCE [LARGE SCALE GENOMIC DNA]</scope>
    <source>
        <strain evidence="2 3">DSM 109850</strain>
    </source>
</reference>
<keyword evidence="3" id="KW-1185">Reference proteome</keyword>
<keyword evidence="1" id="KW-1133">Transmembrane helix</keyword>
<gene>
    <name evidence="2" type="ORF">HIJ39_22260</name>
</gene>
<evidence type="ECO:0000256" key="1">
    <source>
        <dbReference type="SAM" id="Phobius"/>
    </source>
</evidence>
<proteinExistence type="predicted"/>
<dbReference type="RefSeq" id="WP_169103234.1">
    <property type="nucleotide sequence ID" value="NZ_JABBVZ010000205.1"/>
</dbReference>
<evidence type="ECO:0008006" key="4">
    <source>
        <dbReference type="Google" id="ProtNLM"/>
    </source>
</evidence>
<protein>
    <recommendedName>
        <fullName evidence="4">Zinc ribbon domain-containing protein</fullName>
    </recommendedName>
</protein>
<sequence>MESRGLMDMVALIILLALAFWVAPIVVAGNIGAHKGRGGIGVLLGIVFGWIGAIIIAMINPTPDALRQEALRHGFACPFCQEPVRHGATVCPHCQRDLPPVPASPV</sequence>